<evidence type="ECO:0000313" key="2">
    <source>
        <dbReference type="EMBL" id="RAJ78957.1"/>
    </source>
</evidence>
<evidence type="ECO:0000313" key="3">
    <source>
        <dbReference type="Proteomes" id="UP000249819"/>
    </source>
</evidence>
<sequence length="257" mass="29436">MISKVITGKSFYGCCRYVCQDQQRAVILESEGVREYSFLKMGHDFEINRQQSPGKHKAVFHGILSFHPDDKVTDEKMLQIAKEYLQNIGLTDTQYVIVKHNDTNHQHLHLIGNFVNNKGKVISDSWIGLRGKKAAQRLTQQHKLTPSEEKNIKQTNLEALSNEQVARYEIYQAVNDALPRCKTLSDLEKQLLKEGIDIQYKFKGDTQQVQGISFKKGSFAFKGSSIDRKMSIAGIEKTLQQQLQQEPKQANRQGLRR</sequence>
<gene>
    <name evidence="2" type="ORF">CLV59_10617</name>
</gene>
<proteinExistence type="predicted"/>
<name>A0A327VSD1_9BACT</name>
<accession>A0A327VSD1</accession>
<reference evidence="2 3" key="1">
    <citation type="submission" date="2018-06" db="EMBL/GenBank/DDBJ databases">
        <title>Genomic Encyclopedia of Archaeal and Bacterial Type Strains, Phase II (KMG-II): from individual species to whole genera.</title>
        <authorList>
            <person name="Goeker M."/>
        </authorList>
    </citation>
    <scope>NUCLEOTIDE SEQUENCE [LARGE SCALE GENOMIC DNA]</scope>
    <source>
        <strain evidence="2 3">DSM 29821</strain>
    </source>
</reference>
<evidence type="ECO:0000259" key="1">
    <source>
        <dbReference type="Pfam" id="PF03432"/>
    </source>
</evidence>
<protein>
    <submittedName>
        <fullName evidence="2">Relaxase/mobilization nuclease-like protein</fullName>
    </submittedName>
</protein>
<dbReference type="Pfam" id="PF03432">
    <property type="entry name" value="Relaxase"/>
    <property type="match status" value="1"/>
</dbReference>
<dbReference type="RefSeq" id="WP_111593443.1">
    <property type="nucleotide sequence ID" value="NZ_QLMA01000006.1"/>
</dbReference>
<organism evidence="2 3">
    <name type="scientific">Chitinophaga dinghuensis</name>
    <dbReference type="NCBI Taxonomy" id="1539050"/>
    <lineage>
        <taxon>Bacteria</taxon>
        <taxon>Pseudomonadati</taxon>
        <taxon>Bacteroidota</taxon>
        <taxon>Chitinophagia</taxon>
        <taxon>Chitinophagales</taxon>
        <taxon>Chitinophagaceae</taxon>
        <taxon>Chitinophaga</taxon>
    </lineage>
</organism>
<dbReference type="OrthoDB" id="1525197at2"/>
<dbReference type="AlphaFoldDB" id="A0A327VSD1"/>
<dbReference type="Proteomes" id="UP000249819">
    <property type="component" value="Unassembled WGS sequence"/>
</dbReference>
<keyword evidence="3" id="KW-1185">Reference proteome</keyword>
<dbReference type="EMBL" id="QLMA01000006">
    <property type="protein sequence ID" value="RAJ78957.1"/>
    <property type="molecule type" value="Genomic_DNA"/>
</dbReference>
<comment type="caution">
    <text evidence="2">The sequence shown here is derived from an EMBL/GenBank/DDBJ whole genome shotgun (WGS) entry which is preliminary data.</text>
</comment>
<dbReference type="InterPro" id="IPR005094">
    <property type="entry name" value="Endonuclease_MobA/VirD2"/>
</dbReference>
<feature type="domain" description="MobA/VirD2-like nuclease" evidence="1">
    <location>
        <begin position="17"/>
        <end position="144"/>
    </location>
</feature>